<accession>A0A8H5M0D0</accession>
<sequence>MGMGVMFFINSAISIKTHRHPPPAVNSTSAVTKIAPASQAMAGMLYIYVCFYSMGWGYLKFFLMSATLNIGAMSIFSIVIPESKGRSLEEMDIIFGSISQEQRTADVERYEHARNARDVGLTQSHDMSDVKVYNGIAGLEQIGAGCSLGSEKKARKTVGRVTAKKHVGISMEAHVPIWQLLLNTEKLLSPQRRTYNFFPDS</sequence>
<dbReference type="Gene3D" id="1.20.1250.20">
    <property type="entry name" value="MFS general substrate transporter like domains"/>
    <property type="match status" value="1"/>
</dbReference>
<dbReference type="InterPro" id="IPR036259">
    <property type="entry name" value="MFS_trans_sf"/>
</dbReference>
<evidence type="ECO:0000313" key="1">
    <source>
        <dbReference type="EMBL" id="KAF5376014.1"/>
    </source>
</evidence>
<gene>
    <name evidence="1" type="ORF">D9757_008832</name>
</gene>
<comment type="caution">
    <text evidence="1">The sequence shown here is derived from an EMBL/GenBank/DDBJ whole genome shotgun (WGS) entry which is preliminary data.</text>
</comment>
<dbReference type="OrthoDB" id="8120565at2759"/>
<dbReference type="EMBL" id="JAACJN010000093">
    <property type="protein sequence ID" value="KAF5376014.1"/>
    <property type="molecule type" value="Genomic_DNA"/>
</dbReference>
<reference evidence="1 2" key="1">
    <citation type="journal article" date="2020" name="ISME J.">
        <title>Uncovering the hidden diversity of litter-decomposition mechanisms in mushroom-forming fungi.</title>
        <authorList>
            <person name="Floudas D."/>
            <person name="Bentzer J."/>
            <person name="Ahren D."/>
            <person name="Johansson T."/>
            <person name="Persson P."/>
            <person name="Tunlid A."/>
        </authorList>
    </citation>
    <scope>NUCLEOTIDE SEQUENCE [LARGE SCALE GENOMIC DNA]</scope>
    <source>
        <strain evidence="1 2">CBS 406.79</strain>
    </source>
</reference>
<keyword evidence="2" id="KW-1185">Reference proteome</keyword>
<dbReference type="Proteomes" id="UP000518752">
    <property type="component" value="Unassembled WGS sequence"/>
</dbReference>
<protein>
    <submittedName>
        <fullName evidence="1">Uncharacterized protein</fullName>
    </submittedName>
</protein>
<name>A0A8H5M0D0_9AGAR</name>
<proteinExistence type="predicted"/>
<evidence type="ECO:0000313" key="2">
    <source>
        <dbReference type="Proteomes" id="UP000518752"/>
    </source>
</evidence>
<dbReference type="AlphaFoldDB" id="A0A8H5M0D0"/>
<organism evidence="1 2">
    <name type="scientific">Collybiopsis confluens</name>
    <dbReference type="NCBI Taxonomy" id="2823264"/>
    <lineage>
        <taxon>Eukaryota</taxon>
        <taxon>Fungi</taxon>
        <taxon>Dikarya</taxon>
        <taxon>Basidiomycota</taxon>
        <taxon>Agaricomycotina</taxon>
        <taxon>Agaricomycetes</taxon>
        <taxon>Agaricomycetidae</taxon>
        <taxon>Agaricales</taxon>
        <taxon>Marasmiineae</taxon>
        <taxon>Omphalotaceae</taxon>
        <taxon>Collybiopsis</taxon>
    </lineage>
</organism>